<feature type="transmembrane region" description="Helical" evidence="5">
    <location>
        <begin position="186"/>
        <end position="206"/>
    </location>
</feature>
<keyword evidence="7" id="KW-1185">Reference proteome</keyword>
<feature type="transmembrane region" description="Helical" evidence="5">
    <location>
        <begin position="277"/>
        <end position="295"/>
    </location>
</feature>
<dbReference type="InterPro" id="IPR036259">
    <property type="entry name" value="MFS_trans_sf"/>
</dbReference>
<evidence type="ECO:0000256" key="5">
    <source>
        <dbReference type="SAM" id="Phobius"/>
    </source>
</evidence>
<evidence type="ECO:0008006" key="8">
    <source>
        <dbReference type="Google" id="ProtNLM"/>
    </source>
</evidence>
<evidence type="ECO:0000256" key="2">
    <source>
        <dbReference type="ARBA" id="ARBA00022692"/>
    </source>
</evidence>
<evidence type="ECO:0000313" key="7">
    <source>
        <dbReference type="Proteomes" id="UP000281553"/>
    </source>
</evidence>
<accession>A0A3P6RAZ1</accession>
<keyword evidence="2 5" id="KW-0812">Transmembrane</keyword>
<feature type="transmembrane region" description="Helical" evidence="5">
    <location>
        <begin position="301"/>
        <end position="322"/>
    </location>
</feature>
<gene>
    <name evidence="6" type="ORF">DILT_LOCUS1893</name>
</gene>
<evidence type="ECO:0000313" key="6">
    <source>
        <dbReference type="EMBL" id="VDK52220.1"/>
    </source>
</evidence>
<name>A0A3P6RAZ1_DIBLA</name>
<dbReference type="EMBL" id="UYRU01016686">
    <property type="protein sequence ID" value="VDK52220.1"/>
    <property type="molecule type" value="Genomic_DNA"/>
</dbReference>
<feature type="transmembrane region" description="Helical" evidence="5">
    <location>
        <begin position="213"/>
        <end position="234"/>
    </location>
</feature>
<dbReference type="AlphaFoldDB" id="A0A3P6RAZ1"/>
<dbReference type="Proteomes" id="UP000281553">
    <property type="component" value="Unassembled WGS sequence"/>
</dbReference>
<dbReference type="GO" id="GO:0016020">
    <property type="term" value="C:membrane"/>
    <property type="evidence" value="ECO:0007669"/>
    <property type="project" value="UniProtKB-SubCell"/>
</dbReference>
<sequence length="357" mass="39655">MELTVARQRSLFNSFWSFVQGFVLRALISPLALFLPNWRWLHAALTLPTVLSFPCIWFFPESPRWLVSQKQPSEALHALYTGYRVNSLVRCRSGAKMLTKAEFCNRYDEAPVLLQDSIEVSGRTNCKSCSQMCSQMMPSLFNPAKNRRLFLITLQCILLFIGQIATTFGLIFYGRSIHADIYWVNFWNSACQIPATLISGLLYRLCKKRKVPIAVLYGMACIILLSASLYVIFIAPGSDLVLNICCNLALIPILASLNMLVMYVLELFPSEVRTQGLGLAAGIGRIGGVLCPFINTLDSYSLHGVPVMVYTVILVIQLVNIIKLPDTSGQQLPDNVWSSRADSIAASVSTVSRPTAG</sequence>
<dbReference type="InterPro" id="IPR005828">
    <property type="entry name" value="MFS_sugar_transport-like"/>
</dbReference>
<dbReference type="OrthoDB" id="5141738at2759"/>
<dbReference type="Gene3D" id="1.20.1250.20">
    <property type="entry name" value="MFS general substrate transporter like domains"/>
    <property type="match status" value="1"/>
</dbReference>
<dbReference type="SUPFAM" id="SSF103473">
    <property type="entry name" value="MFS general substrate transporter"/>
    <property type="match status" value="1"/>
</dbReference>
<proteinExistence type="predicted"/>
<feature type="transmembrane region" description="Helical" evidence="5">
    <location>
        <begin position="12"/>
        <end position="34"/>
    </location>
</feature>
<evidence type="ECO:0000256" key="1">
    <source>
        <dbReference type="ARBA" id="ARBA00004141"/>
    </source>
</evidence>
<evidence type="ECO:0000256" key="3">
    <source>
        <dbReference type="ARBA" id="ARBA00022989"/>
    </source>
</evidence>
<feature type="transmembrane region" description="Helical" evidence="5">
    <location>
        <begin position="40"/>
        <end position="60"/>
    </location>
</feature>
<dbReference type="Pfam" id="PF00083">
    <property type="entry name" value="Sugar_tr"/>
    <property type="match status" value="1"/>
</dbReference>
<feature type="transmembrane region" description="Helical" evidence="5">
    <location>
        <begin position="149"/>
        <end position="174"/>
    </location>
</feature>
<keyword evidence="4 5" id="KW-0472">Membrane</keyword>
<evidence type="ECO:0000256" key="4">
    <source>
        <dbReference type="ARBA" id="ARBA00023136"/>
    </source>
</evidence>
<organism evidence="6 7">
    <name type="scientific">Dibothriocephalus latus</name>
    <name type="common">Fish tapeworm</name>
    <name type="synonym">Diphyllobothrium latum</name>
    <dbReference type="NCBI Taxonomy" id="60516"/>
    <lineage>
        <taxon>Eukaryota</taxon>
        <taxon>Metazoa</taxon>
        <taxon>Spiralia</taxon>
        <taxon>Lophotrochozoa</taxon>
        <taxon>Platyhelminthes</taxon>
        <taxon>Cestoda</taxon>
        <taxon>Eucestoda</taxon>
        <taxon>Diphyllobothriidea</taxon>
        <taxon>Diphyllobothriidae</taxon>
        <taxon>Dibothriocephalus</taxon>
    </lineage>
</organism>
<protein>
    <recommendedName>
        <fullName evidence="8">Major facilitator superfamily (MFS) profile domain-containing protein</fullName>
    </recommendedName>
</protein>
<feature type="transmembrane region" description="Helical" evidence="5">
    <location>
        <begin position="240"/>
        <end position="265"/>
    </location>
</feature>
<keyword evidence="3 5" id="KW-1133">Transmembrane helix</keyword>
<dbReference type="GO" id="GO:0022857">
    <property type="term" value="F:transmembrane transporter activity"/>
    <property type="evidence" value="ECO:0007669"/>
    <property type="project" value="InterPro"/>
</dbReference>
<comment type="subcellular location">
    <subcellularLocation>
        <location evidence="1">Membrane</location>
        <topology evidence="1">Multi-pass membrane protein</topology>
    </subcellularLocation>
</comment>
<dbReference type="PANTHER" id="PTHR24064">
    <property type="entry name" value="SOLUTE CARRIER FAMILY 22 MEMBER"/>
    <property type="match status" value="1"/>
</dbReference>
<reference evidence="6 7" key="1">
    <citation type="submission" date="2018-11" db="EMBL/GenBank/DDBJ databases">
        <authorList>
            <consortium name="Pathogen Informatics"/>
        </authorList>
    </citation>
    <scope>NUCLEOTIDE SEQUENCE [LARGE SCALE GENOMIC DNA]</scope>
</reference>